<dbReference type="EMBL" id="NMPR01000254">
    <property type="protein sequence ID" value="KAA8624149.1"/>
    <property type="molecule type" value="Genomic_DNA"/>
</dbReference>
<sequence>MPLFSRHAEPEPAPAPVHHEPAPKRHSLFGGSRHNRSPSPGSPTYSNSSASTMDRHRSTSRDSSGHKPSLLSRTFGNGVSSSHQVDPSIMQARERVMMAESAERDADRALMAARESVRQAREHVRALELEAQEEARRAKIKQYHAKEVSKRGKQLGREYSCSFSGA</sequence>
<feature type="compositionally biased region" description="Basic and acidic residues" evidence="2">
    <location>
        <begin position="1"/>
        <end position="10"/>
    </location>
</feature>
<feature type="region of interest" description="Disordered" evidence="2">
    <location>
        <begin position="1"/>
        <end position="85"/>
    </location>
</feature>
<reference evidence="3 4" key="1">
    <citation type="submission" date="2017-07" db="EMBL/GenBank/DDBJ databases">
        <title>Genome sequence of the Sordaria macrospora wild type strain R19027.</title>
        <authorList>
            <person name="Nowrousian M."/>
            <person name="Teichert I."/>
            <person name="Kueck U."/>
        </authorList>
    </citation>
    <scope>NUCLEOTIDE SEQUENCE [LARGE SCALE GENOMIC DNA]</scope>
    <source>
        <strain evidence="3 4">R19027</strain>
        <tissue evidence="3">Mycelium</tissue>
    </source>
</reference>
<dbReference type="Proteomes" id="UP000433876">
    <property type="component" value="Unassembled WGS sequence"/>
</dbReference>
<evidence type="ECO:0000256" key="1">
    <source>
        <dbReference type="SAM" id="Coils"/>
    </source>
</evidence>
<dbReference type="VEuPathDB" id="FungiDB:SMAC_09593"/>
<feature type="compositionally biased region" description="Polar residues" evidence="2">
    <location>
        <begin position="37"/>
        <end position="52"/>
    </location>
</feature>
<keyword evidence="1" id="KW-0175">Coiled coil</keyword>
<organism evidence="3 4">
    <name type="scientific">Sordaria macrospora</name>
    <dbReference type="NCBI Taxonomy" id="5147"/>
    <lineage>
        <taxon>Eukaryota</taxon>
        <taxon>Fungi</taxon>
        <taxon>Dikarya</taxon>
        <taxon>Ascomycota</taxon>
        <taxon>Pezizomycotina</taxon>
        <taxon>Sordariomycetes</taxon>
        <taxon>Sordariomycetidae</taxon>
        <taxon>Sordariales</taxon>
        <taxon>Sordariaceae</taxon>
        <taxon>Sordaria</taxon>
    </lineage>
</organism>
<feature type="compositionally biased region" description="Polar residues" evidence="2">
    <location>
        <begin position="71"/>
        <end position="85"/>
    </location>
</feature>
<accession>A0A8S8ZGT2</accession>
<comment type="caution">
    <text evidence="3">The sequence shown here is derived from an EMBL/GenBank/DDBJ whole genome shotgun (WGS) entry which is preliminary data.</text>
</comment>
<proteinExistence type="predicted"/>
<gene>
    <name evidence="3" type="ORF">SMACR_09593</name>
</gene>
<name>A0A8S8ZGT2_SORMA</name>
<protein>
    <submittedName>
        <fullName evidence="3">Uncharacterized protein</fullName>
    </submittedName>
</protein>
<feature type="compositionally biased region" description="Basic and acidic residues" evidence="2">
    <location>
        <begin position="53"/>
        <end position="65"/>
    </location>
</feature>
<dbReference type="AlphaFoldDB" id="A0A8S8ZGT2"/>
<evidence type="ECO:0000313" key="3">
    <source>
        <dbReference type="EMBL" id="KAA8624149.1"/>
    </source>
</evidence>
<evidence type="ECO:0000256" key="2">
    <source>
        <dbReference type="SAM" id="MobiDB-lite"/>
    </source>
</evidence>
<evidence type="ECO:0000313" key="4">
    <source>
        <dbReference type="Proteomes" id="UP000433876"/>
    </source>
</evidence>
<feature type="coiled-coil region" evidence="1">
    <location>
        <begin position="110"/>
        <end position="137"/>
    </location>
</feature>